<dbReference type="EMBL" id="JARBDR010000214">
    <property type="protein sequence ID" value="KAJ8319447.1"/>
    <property type="molecule type" value="Genomic_DNA"/>
</dbReference>
<dbReference type="SUPFAM" id="SSF51735">
    <property type="entry name" value="NAD(P)-binding Rossmann-fold domains"/>
    <property type="match status" value="1"/>
</dbReference>
<reference evidence="10 11" key="1">
    <citation type="submission" date="2022-12" db="EMBL/GenBank/DDBJ databases">
        <title>Chromosome-level genome of Tegillarca granosa.</title>
        <authorList>
            <person name="Kim J."/>
        </authorList>
    </citation>
    <scope>NUCLEOTIDE SEQUENCE [LARGE SCALE GENOMIC DNA]</scope>
    <source>
        <strain evidence="10">Teg-2019</strain>
        <tissue evidence="10">Adductor muscle</tissue>
    </source>
</reference>
<evidence type="ECO:0000313" key="10">
    <source>
        <dbReference type="EMBL" id="KAJ8319447.1"/>
    </source>
</evidence>
<organism evidence="10 11">
    <name type="scientific">Tegillarca granosa</name>
    <name type="common">Malaysian cockle</name>
    <name type="synonym">Anadara granosa</name>
    <dbReference type="NCBI Taxonomy" id="220873"/>
    <lineage>
        <taxon>Eukaryota</taxon>
        <taxon>Metazoa</taxon>
        <taxon>Spiralia</taxon>
        <taxon>Lophotrochozoa</taxon>
        <taxon>Mollusca</taxon>
        <taxon>Bivalvia</taxon>
        <taxon>Autobranchia</taxon>
        <taxon>Pteriomorphia</taxon>
        <taxon>Arcoida</taxon>
        <taxon>Arcoidea</taxon>
        <taxon>Arcidae</taxon>
        <taxon>Tegillarca</taxon>
    </lineage>
</organism>
<evidence type="ECO:0000256" key="7">
    <source>
        <dbReference type="ARBA" id="ARBA00023160"/>
    </source>
</evidence>
<evidence type="ECO:0000256" key="1">
    <source>
        <dbReference type="ARBA" id="ARBA00022450"/>
    </source>
</evidence>
<dbReference type="Gene3D" id="3.40.50.720">
    <property type="entry name" value="NAD(P)-binding Rossmann-like Domain"/>
    <property type="match status" value="1"/>
</dbReference>
<evidence type="ECO:0000256" key="2">
    <source>
        <dbReference type="ARBA" id="ARBA00022516"/>
    </source>
</evidence>
<dbReference type="PANTHER" id="PTHR43775:SF7">
    <property type="entry name" value="FATTY ACID SYNTHASE"/>
    <property type="match status" value="1"/>
</dbReference>
<proteinExistence type="predicted"/>
<accession>A0ABQ9FQ83</accession>
<keyword evidence="11" id="KW-1185">Reference proteome</keyword>
<dbReference type="PANTHER" id="PTHR43775">
    <property type="entry name" value="FATTY ACID SYNTHASE"/>
    <property type="match status" value="1"/>
</dbReference>
<dbReference type="InterPro" id="IPR013968">
    <property type="entry name" value="PKS_KR"/>
</dbReference>
<evidence type="ECO:0000259" key="9">
    <source>
        <dbReference type="Pfam" id="PF08659"/>
    </source>
</evidence>
<evidence type="ECO:0000313" key="11">
    <source>
        <dbReference type="Proteomes" id="UP001217089"/>
    </source>
</evidence>
<keyword evidence="4" id="KW-0521">NADP</keyword>
<comment type="caution">
    <text evidence="10">The sequence shown here is derived from an EMBL/GenBank/DDBJ whole genome shotgun (WGS) entry which is preliminary data.</text>
</comment>
<sequence>MYFVTGSEDMHSNINICTAQINYRKEEMDNLRNMIVDGIKRGVVKPLYSTTYPHNKIKQAIQDMSRQNHIGKILIQVKIQIIVLIDQIIQVKTQTFILVDQIIQVKKQIIILIDQIIQVCNDDEDDHSAVQAIESVSCCPTKTYILVGGLGGFGLELANWLVEKGATKLILTSRSGVKTDYQSRKIKKWKNRNVDVTVSTHDAAEEKECRSLLEEAIKLGPVGGIFNLAAVNILNIEIYFNHELQECTNRNF</sequence>
<gene>
    <name evidence="10" type="ORF">KUTeg_004538</name>
</gene>
<dbReference type="Pfam" id="PF08659">
    <property type="entry name" value="KR"/>
    <property type="match status" value="1"/>
</dbReference>
<dbReference type="InterPro" id="IPR036291">
    <property type="entry name" value="NAD(P)-bd_dom_sf"/>
</dbReference>
<protein>
    <recommendedName>
        <fullName evidence="9">Ketoreductase (KR) domain-containing protein</fullName>
    </recommendedName>
</protein>
<name>A0ABQ9FQ83_TEGGR</name>
<dbReference type="Gene3D" id="3.90.180.10">
    <property type="entry name" value="Medium-chain alcohol dehydrogenases, catalytic domain"/>
    <property type="match status" value="1"/>
</dbReference>
<evidence type="ECO:0000256" key="5">
    <source>
        <dbReference type="ARBA" id="ARBA00023002"/>
    </source>
</evidence>
<dbReference type="Proteomes" id="UP001217089">
    <property type="component" value="Unassembled WGS sequence"/>
</dbReference>
<keyword evidence="5" id="KW-0560">Oxidoreductase</keyword>
<keyword evidence="3" id="KW-0276">Fatty acid metabolism</keyword>
<evidence type="ECO:0000256" key="3">
    <source>
        <dbReference type="ARBA" id="ARBA00022832"/>
    </source>
</evidence>
<keyword evidence="1" id="KW-0596">Phosphopantetheine</keyword>
<dbReference type="InterPro" id="IPR050091">
    <property type="entry name" value="PKS_NRPS_Biosynth_Enz"/>
</dbReference>
<evidence type="ECO:0000256" key="4">
    <source>
        <dbReference type="ARBA" id="ARBA00022857"/>
    </source>
</evidence>
<keyword evidence="7" id="KW-0275">Fatty acid biosynthesis</keyword>
<feature type="domain" description="Ketoreductase (KR)" evidence="9">
    <location>
        <begin position="143"/>
        <end position="231"/>
    </location>
</feature>
<evidence type="ECO:0000256" key="6">
    <source>
        <dbReference type="ARBA" id="ARBA00023098"/>
    </source>
</evidence>
<keyword evidence="6" id="KW-0443">Lipid metabolism</keyword>
<keyword evidence="8" id="KW-0511">Multifunctional enzyme</keyword>
<evidence type="ECO:0000256" key="8">
    <source>
        <dbReference type="ARBA" id="ARBA00023268"/>
    </source>
</evidence>
<keyword evidence="2" id="KW-0444">Lipid biosynthesis</keyword>